<protein>
    <recommendedName>
        <fullName evidence="6">Chlororespiratory reduction 4</fullName>
    </recommendedName>
</protein>
<dbReference type="PANTHER" id="PTHR47926">
    <property type="entry name" value="PENTATRICOPEPTIDE REPEAT-CONTAINING PROTEIN"/>
    <property type="match status" value="1"/>
</dbReference>
<dbReference type="Pfam" id="PF01535">
    <property type="entry name" value="PPR"/>
    <property type="match status" value="7"/>
</dbReference>
<evidence type="ECO:0000313" key="4">
    <source>
        <dbReference type="EMBL" id="MQL73169.1"/>
    </source>
</evidence>
<dbReference type="FunFam" id="1.25.40.10:FF:000842">
    <property type="entry name" value="Pentatricopeptide repeat-containing protein mitochondrial"/>
    <property type="match status" value="1"/>
</dbReference>
<dbReference type="Gene3D" id="1.25.40.10">
    <property type="entry name" value="Tetratricopeptide repeat domain"/>
    <property type="match status" value="5"/>
</dbReference>
<dbReference type="SUPFAM" id="SSF48452">
    <property type="entry name" value="TPR-like"/>
    <property type="match status" value="1"/>
</dbReference>
<dbReference type="AlphaFoldDB" id="A0A843TY26"/>
<organism evidence="4 5">
    <name type="scientific">Colocasia esculenta</name>
    <name type="common">Wild taro</name>
    <name type="synonym">Arum esculentum</name>
    <dbReference type="NCBI Taxonomy" id="4460"/>
    <lineage>
        <taxon>Eukaryota</taxon>
        <taxon>Viridiplantae</taxon>
        <taxon>Streptophyta</taxon>
        <taxon>Embryophyta</taxon>
        <taxon>Tracheophyta</taxon>
        <taxon>Spermatophyta</taxon>
        <taxon>Magnoliopsida</taxon>
        <taxon>Liliopsida</taxon>
        <taxon>Araceae</taxon>
        <taxon>Aroideae</taxon>
        <taxon>Colocasieae</taxon>
        <taxon>Colocasia</taxon>
    </lineage>
</organism>
<dbReference type="FunFam" id="1.25.40.10:FF:000333">
    <property type="entry name" value="Pentatricopeptide repeat-containing protein"/>
    <property type="match status" value="1"/>
</dbReference>
<dbReference type="SMR" id="A0A843TY26"/>
<keyword evidence="5" id="KW-1185">Reference proteome</keyword>
<evidence type="ECO:0000256" key="3">
    <source>
        <dbReference type="PROSITE-ProRule" id="PRU00708"/>
    </source>
</evidence>
<dbReference type="GO" id="GO:0048731">
    <property type="term" value="P:system development"/>
    <property type="evidence" value="ECO:0007669"/>
    <property type="project" value="UniProtKB-ARBA"/>
</dbReference>
<feature type="repeat" description="PPR" evidence="3">
    <location>
        <begin position="28"/>
        <end position="62"/>
    </location>
</feature>
<dbReference type="PROSITE" id="PS51375">
    <property type="entry name" value="PPR"/>
    <property type="match status" value="6"/>
</dbReference>
<evidence type="ECO:0000256" key="2">
    <source>
        <dbReference type="ARBA" id="ARBA00022737"/>
    </source>
</evidence>
<dbReference type="InterPro" id="IPR011990">
    <property type="entry name" value="TPR-like_helical_dom_sf"/>
</dbReference>
<evidence type="ECO:0000313" key="5">
    <source>
        <dbReference type="Proteomes" id="UP000652761"/>
    </source>
</evidence>
<dbReference type="InterPro" id="IPR002885">
    <property type="entry name" value="PPR_rpt"/>
</dbReference>
<accession>A0A843TY26</accession>
<dbReference type="PANTHER" id="PTHR47926:SF436">
    <property type="entry name" value="PENTATRICOPEPTIDE REPEAT-CONTAINING PROTEIN ELI1, CHLOROPLASTIC-LIKE ISOFORM X2"/>
    <property type="match status" value="1"/>
</dbReference>
<dbReference type="InterPro" id="IPR046960">
    <property type="entry name" value="PPR_At4g14850-like_plant"/>
</dbReference>
<name>A0A843TY26_COLES</name>
<dbReference type="InterPro" id="IPR046848">
    <property type="entry name" value="E_motif"/>
</dbReference>
<dbReference type="GO" id="GO:0009451">
    <property type="term" value="P:RNA modification"/>
    <property type="evidence" value="ECO:0007669"/>
    <property type="project" value="InterPro"/>
</dbReference>
<evidence type="ECO:0008006" key="6">
    <source>
        <dbReference type="Google" id="ProtNLM"/>
    </source>
</evidence>
<dbReference type="Pfam" id="PF13041">
    <property type="entry name" value="PPR_2"/>
    <property type="match status" value="2"/>
</dbReference>
<gene>
    <name evidence="4" type="ORF">Taro_005517</name>
</gene>
<feature type="repeat" description="PPR" evidence="3">
    <location>
        <begin position="152"/>
        <end position="182"/>
    </location>
</feature>
<reference evidence="4" key="1">
    <citation type="submission" date="2017-07" db="EMBL/GenBank/DDBJ databases">
        <title>Taro Niue Genome Assembly and Annotation.</title>
        <authorList>
            <person name="Atibalentja N."/>
            <person name="Keating K."/>
            <person name="Fields C.J."/>
        </authorList>
    </citation>
    <scope>NUCLEOTIDE SEQUENCE</scope>
    <source>
        <strain evidence="4">Niue_2</strain>
        <tissue evidence="4">Leaf</tissue>
    </source>
</reference>
<proteinExistence type="inferred from homology"/>
<dbReference type="Pfam" id="PF20431">
    <property type="entry name" value="E_motif"/>
    <property type="match status" value="1"/>
</dbReference>
<feature type="repeat" description="PPR" evidence="3">
    <location>
        <begin position="245"/>
        <end position="279"/>
    </location>
</feature>
<comment type="caution">
    <text evidence="4">The sequence shown here is derived from an EMBL/GenBank/DDBJ whole genome shotgun (WGS) entry which is preliminary data.</text>
</comment>
<dbReference type="Proteomes" id="UP000652761">
    <property type="component" value="Unassembled WGS sequence"/>
</dbReference>
<sequence length="565" mass="63574">MLNLFHARHLLSRRGLHTLPARSLSTPDVYECNVRISALVRAGKAVAARQLFDEMPERDVVSWNTMIAAYWRASDCVESKRLFGLMPRRNVVSWNSMISGCIENGDIEEAFRYFQEMPERSIASWNAMISGLVKFDRVDEAERLFKVMPRRNVISYTALIDGLARNGDMRRARCLFDSLPMKNAVTWAVMISGYVENEMFDEARSLFSQMPEKNVVAITAIITGYCKEGKIENARKLFEGIKEKDPVSWNAMISGYANNEHGAEALRLYMQMLRSSMQPDHSTLLVVLTACSVLASLQCGKQIHATAVKMGLESDISLCNSFMTMYSKCGSISDSDLMFRNIQNPRLVSWNTIIAAFAQHGLYEKACAMLHDLVANGDRPDGITFLSILSACGHAGMVNESIFWFNVMVLEYQIPPRTEHFSCLVDIVSRAGQLEKACEVISAMPFQADGAVWSALLGACQVYLNVELAELAANKLVELNSQNSGAYVMLSNTYAASGKWRDVTKVRSLMKEQGVRKQPGYSWLEMGDKVHMFLRGDTSHPDIKRIHSQLDTVYLHMKTRHTINF</sequence>
<dbReference type="GO" id="GO:0003723">
    <property type="term" value="F:RNA binding"/>
    <property type="evidence" value="ECO:0007669"/>
    <property type="project" value="InterPro"/>
</dbReference>
<dbReference type="OrthoDB" id="185373at2759"/>
<feature type="repeat" description="PPR" evidence="3">
    <location>
        <begin position="346"/>
        <end position="380"/>
    </location>
</feature>
<comment type="similarity">
    <text evidence="1">Belongs to the PPR family. PCMP-H subfamily.</text>
</comment>
<dbReference type="NCBIfam" id="TIGR00756">
    <property type="entry name" value="PPR"/>
    <property type="match status" value="8"/>
</dbReference>
<dbReference type="EMBL" id="NMUH01000156">
    <property type="protein sequence ID" value="MQL73169.1"/>
    <property type="molecule type" value="Genomic_DNA"/>
</dbReference>
<keyword evidence="2" id="KW-0677">Repeat</keyword>
<dbReference type="FunFam" id="1.25.40.10:FF:000125">
    <property type="entry name" value="Pentatricopeptide repeat-containing protein"/>
    <property type="match status" value="1"/>
</dbReference>
<evidence type="ECO:0000256" key="1">
    <source>
        <dbReference type="ARBA" id="ARBA00006643"/>
    </source>
</evidence>
<feature type="repeat" description="PPR" evidence="3">
    <location>
        <begin position="183"/>
        <end position="217"/>
    </location>
</feature>
<feature type="repeat" description="PPR" evidence="3">
    <location>
        <begin position="90"/>
        <end position="124"/>
    </location>
</feature>